<dbReference type="AlphaFoldDB" id="A0A1E1KJF7"/>
<proteinExistence type="predicted"/>
<dbReference type="Proteomes" id="UP000178912">
    <property type="component" value="Unassembled WGS sequence"/>
</dbReference>
<evidence type="ECO:0000313" key="1">
    <source>
        <dbReference type="EMBL" id="CZS98165.1"/>
    </source>
</evidence>
<keyword evidence="2" id="KW-1185">Reference proteome</keyword>
<reference evidence="2" key="1">
    <citation type="submission" date="2016-03" db="EMBL/GenBank/DDBJ databases">
        <authorList>
            <person name="Guldener U."/>
        </authorList>
    </citation>
    <scope>NUCLEOTIDE SEQUENCE [LARGE SCALE GENOMIC DNA]</scope>
    <source>
        <strain evidence="2">04CH-RAC-A.6.1</strain>
    </source>
</reference>
<gene>
    <name evidence="1" type="ORF">RAG0_06995</name>
</gene>
<organism evidence="1 2">
    <name type="scientific">Rhynchosporium agropyri</name>
    <dbReference type="NCBI Taxonomy" id="914238"/>
    <lineage>
        <taxon>Eukaryota</taxon>
        <taxon>Fungi</taxon>
        <taxon>Dikarya</taxon>
        <taxon>Ascomycota</taxon>
        <taxon>Pezizomycotina</taxon>
        <taxon>Leotiomycetes</taxon>
        <taxon>Helotiales</taxon>
        <taxon>Ploettnerulaceae</taxon>
        <taxon>Rhynchosporium</taxon>
    </lineage>
</organism>
<protein>
    <submittedName>
        <fullName evidence="1">Uncharacterized protein</fullName>
    </submittedName>
</protein>
<name>A0A1E1KJF7_9HELO</name>
<accession>A0A1E1KJF7</accession>
<sequence>MAGTEFDANFGRRRFFYDTNTNLLSFHSPTNFIRIYREKYRTLSLSFSSLRPLPMCISITPSPPSTAITISPYDSAYLINSTSLHSTIHLLSRNPSRDLLHTSIPVFAYMGMSNHLFVQKRLSDFSSPYIKCPRRTRQQPAVKTWFLPHHHPPHQDLGYFTCSLTWKHQARSAQHIFEMIYCPRPERFYVVYAVVLNPEDLT</sequence>
<evidence type="ECO:0000313" key="2">
    <source>
        <dbReference type="Proteomes" id="UP000178912"/>
    </source>
</evidence>
<dbReference type="EMBL" id="FJUX01000035">
    <property type="protein sequence ID" value="CZS98165.1"/>
    <property type="molecule type" value="Genomic_DNA"/>
</dbReference>